<keyword evidence="6 8" id="KW-0030">Aminoacyl-tRNA synthetase</keyword>
<accession>A0A5B8K6G2</accession>
<dbReference type="Pfam" id="PF00579">
    <property type="entry name" value="tRNA-synt_1b"/>
    <property type="match status" value="1"/>
</dbReference>
<protein>
    <recommendedName>
        <fullName evidence="8">Tyrosine--tRNA ligase</fullName>
        <ecNumber evidence="8">6.1.1.1</ecNumber>
    </recommendedName>
    <alternativeName>
        <fullName evidence="8">Tyrosyl-tRNA synthetase</fullName>
        <shortName evidence="8">TyrRS</shortName>
    </alternativeName>
</protein>
<dbReference type="Pfam" id="PF22421">
    <property type="entry name" value="SYY_C-terminal"/>
    <property type="match status" value="1"/>
</dbReference>
<dbReference type="PROSITE" id="PS00178">
    <property type="entry name" value="AA_TRNA_LIGASE_I"/>
    <property type="match status" value="1"/>
</dbReference>
<evidence type="ECO:0000256" key="4">
    <source>
        <dbReference type="ARBA" id="ARBA00022884"/>
    </source>
</evidence>
<dbReference type="GO" id="GO:0006437">
    <property type="term" value="P:tyrosyl-tRNA aminoacylation"/>
    <property type="evidence" value="ECO:0007669"/>
    <property type="project" value="UniProtKB-UniRule"/>
</dbReference>
<feature type="binding site" evidence="8">
    <location>
        <position position="159"/>
    </location>
    <ligand>
        <name>L-tyrosine</name>
        <dbReference type="ChEBI" id="CHEBI:58315"/>
    </ligand>
</feature>
<keyword evidence="1 8" id="KW-0436">Ligase</keyword>
<feature type="domain" description="Tyrosine--tRNA ligase SYY-like C-terminal" evidence="9">
    <location>
        <begin position="328"/>
        <end position="405"/>
    </location>
</feature>
<proteinExistence type="inferred from homology"/>
<dbReference type="InterPro" id="IPR014729">
    <property type="entry name" value="Rossmann-like_a/b/a_fold"/>
</dbReference>
<dbReference type="OrthoDB" id="9804243at2"/>
<feature type="binding site" evidence="8">
    <location>
        <position position="32"/>
    </location>
    <ligand>
        <name>L-tyrosine</name>
        <dbReference type="ChEBI" id="CHEBI:58315"/>
    </ligand>
</feature>
<dbReference type="NCBIfam" id="TIGR00234">
    <property type="entry name" value="tyrS"/>
    <property type="match status" value="1"/>
</dbReference>
<feature type="binding site" evidence="8">
    <location>
        <position position="223"/>
    </location>
    <ligand>
        <name>ATP</name>
        <dbReference type="ChEBI" id="CHEBI:30616"/>
    </ligand>
</feature>
<dbReference type="PRINTS" id="PR01040">
    <property type="entry name" value="TRNASYNTHTYR"/>
</dbReference>
<dbReference type="Proteomes" id="UP000317512">
    <property type="component" value="Chromosome"/>
</dbReference>
<keyword evidence="5 8" id="KW-0648">Protein biosynthesis</keyword>
<dbReference type="GO" id="GO:0003723">
    <property type="term" value="F:RNA binding"/>
    <property type="evidence" value="ECO:0007669"/>
    <property type="project" value="UniProtKB-KW"/>
</dbReference>
<dbReference type="Gene3D" id="1.10.240.10">
    <property type="entry name" value="Tyrosyl-Transfer RNA Synthetase"/>
    <property type="match status" value="1"/>
</dbReference>
<dbReference type="GO" id="GO:0004831">
    <property type="term" value="F:tyrosine-tRNA ligase activity"/>
    <property type="evidence" value="ECO:0007669"/>
    <property type="project" value="UniProtKB-UniRule"/>
</dbReference>
<comment type="subcellular location">
    <subcellularLocation>
        <location evidence="8">Cytoplasm</location>
    </subcellularLocation>
</comment>
<feature type="short sequence motif" description="'HIGH' region" evidence="8">
    <location>
        <begin position="37"/>
        <end position="46"/>
    </location>
</feature>
<name>A0A5B8K6G2_9MOLU</name>
<comment type="catalytic activity">
    <reaction evidence="7 8">
        <text>tRNA(Tyr) + L-tyrosine + ATP = L-tyrosyl-tRNA(Tyr) + AMP + diphosphate + H(+)</text>
        <dbReference type="Rhea" id="RHEA:10220"/>
        <dbReference type="Rhea" id="RHEA-COMP:9706"/>
        <dbReference type="Rhea" id="RHEA-COMP:9707"/>
        <dbReference type="ChEBI" id="CHEBI:15378"/>
        <dbReference type="ChEBI" id="CHEBI:30616"/>
        <dbReference type="ChEBI" id="CHEBI:33019"/>
        <dbReference type="ChEBI" id="CHEBI:58315"/>
        <dbReference type="ChEBI" id="CHEBI:78442"/>
        <dbReference type="ChEBI" id="CHEBI:78536"/>
        <dbReference type="ChEBI" id="CHEBI:456215"/>
        <dbReference type="EC" id="6.1.1.1"/>
    </reaction>
</comment>
<dbReference type="RefSeq" id="WP_146309088.1">
    <property type="nucleotide sequence ID" value="NZ_CP041663.1"/>
</dbReference>
<evidence type="ECO:0000259" key="9">
    <source>
        <dbReference type="Pfam" id="PF22421"/>
    </source>
</evidence>
<comment type="function">
    <text evidence="8">Catalyzes the attachment of tyrosine to tRNA(Tyr) in a two-step reaction: tyrosine is first activated by ATP to form Tyr-AMP and then transferred to the acceptor end of tRNA(Tyr).</text>
</comment>
<dbReference type="InterPro" id="IPR054608">
    <property type="entry name" value="SYY-like_C"/>
</dbReference>
<evidence type="ECO:0000256" key="6">
    <source>
        <dbReference type="ARBA" id="ARBA00023146"/>
    </source>
</evidence>
<dbReference type="PANTHER" id="PTHR11766">
    <property type="entry name" value="TYROSYL-TRNA SYNTHETASE"/>
    <property type="match status" value="1"/>
</dbReference>
<keyword evidence="8" id="KW-0963">Cytoplasm</keyword>
<dbReference type="GO" id="GO:0005829">
    <property type="term" value="C:cytosol"/>
    <property type="evidence" value="ECO:0007669"/>
    <property type="project" value="TreeGrafter"/>
</dbReference>
<dbReference type="InterPro" id="IPR002305">
    <property type="entry name" value="aa-tRNA-synth_Ic"/>
</dbReference>
<evidence type="ECO:0000256" key="5">
    <source>
        <dbReference type="ARBA" id="ARBA00022917"/>
    </source>
</evidence>
<evidence type="ECO:0000256" key="1">
    <source>
        <dbReference type="ARBA" id="ARBA00022598"/>
    </source>
</evidence>
<organism evidence="10 11">
    <name type="scientific">Mycoplasma anserisalpingitidis</name>
    <dbReference type="NCBI Taxonomy" id="519450"/>
    <lineage>
        <taxon>Bacteria</taxon>
        <taxon>Bacillati</taxon>
        <taxon>Mycoplasmatota</taxon>
        <taxon>Mollicutes</taxon>
        <taxon>Mycoplasmataceae</taxon>
        <taxon>Mycoplasma</taxon>
    </lineage>
</organism>
<keyword evidence="2 8" id="KW-0547">Nucleotide-binding</keyword>
<dbReference type="EC" id="6.1.1.1" evidence="8"/>
<dbReference type="SUPFAM" id="SSF55174">
    <property type="entry name" value="Alpha-L RNA-binding motif"/>
    <property type="match status" value="1"/>
</dbReference>
<dbReference type="HAMAP" id="MF_02006">
    <property type="entry name" value="Tyr_tRNA_synth_type1"/>
    <property type="match status" value="1"/>
</dbReference>
<reference evidence="11" key="1">
    <citation type="submission" date="2019-07" db="EMBL/GenBank/DDBJ databases">
        <title>Complete genome sequences of three Mycoplasma sp. 1220 strains.</title>
        <authorList>
            <person name="Grozner D."/>
            <person name="Forro B."/>
            <person name="Kovacs A.B."/>
            <person name="Marton S."/>
            <person name="Banyai K."/>
            <person name="Kreizinger Z."/>
            <person name="Sulyok K.M."/>
            <person name="Gyuranecz M."/>
        </authorList>
    </citation>
    <scope>NUCLEOTIDE SEQUENCE [LARGE SCALE GENOMIC DNA]</scope>
    <source>
        <strain evidence="11">MYCAV93</strain>
    </source>
</reference>
<dbReference type="InterPro" id="IPR024088">
    <property type="entry name" value="Tyr-tRNA-ligase_bac-type"/>
</dbReference>
<comment type="similarity">
    <text evidence="8">Belongs to the class-I aminoacyl-tRNA synthetase family. TyrS type 1 subfamily.</text>
</comment>
<feature type="short sequence motif" description="'KMSKS' region" evidence="8">
    <location>
        <begin position="220"/>
        <end position="224"/>
    </location>
</feature>
<dbReference type="FunFam" id="1.10.240.10:FF:000001">
    <property type="entry name" value="Tyrosine--tRNA ligase"/>
    <property type="match status" value="1"/>
</dbReference>
<sequence>MDILKELKERGILKNISSEEKFNSLEKGSKVYIGFDPTAQSLHLGNYIQIKTLQRFKQAGFTPIMVVGGATGMIGDPSGRNTERNLLDSQTLENNKAKIRKQLSKFDIEVVDNYDFYKDMNILYFLREVGKLISINYMLSKDVVSSRLENGISFTEFSYQLIQGWDFYQLYKLHNTKIQVGGSDQWGNITTGLEIISKKCENPDAVGITLNLLTDENGNKFGKSTGGGSLWLDKKMNSPYNLYQFLFNQPDSQIEKLLLWLTSLEISKIKDIVKKHFENPVLQNAQRILAFEVVKDIHGYDEAQKSYNLSQFIFNPKFDITSLSLNEFENMIDHFKVLKVKNNTSLIEELMKNEVFKSKREVREFIQNKSLKLNFNYVDEDSKISSELFDGKYAIINKGKKQIFILEII</sequence>
<evidence type="ECO:0000256" key="8">
    <source>
        <dbReference type="HAMAP-Rule" id="MF_02006"/>
    </source>
</evidence>
<keyword evidence="4" id="KW-0694">RNA-binding</keyword>
<keyword evidence="3 8" id="KW-0067">ATP-binding</keyword>
<dbReference type="InterPro" id="IPR001412">
    <property type="entry name" value="aa-tRNA-synth_I_CS"/>
</dbReference>
<evidence type="ECO:0000313" key="11">
    <source>
        <dbReference type="Proteomes" id="UP000317512"/>
    </source>
</evidence>
<dbReference type="EMBL" id="CP041663">
    <property type="protein sequence ID" value="QDY88635.1"/>
    <property type="molecule type" value="Genomic_DNA"/>
</dbReference>
<dbReference type="InterPro" id="IPR002307">
    <property type="entry name" value="Tyr-tRNA-ligase"/>
</dbReference>
<dbReference type="Gene3D" id="3.40.50.620">
    <property type="entry name" value="HUPs"/>
    <property type="match status" value="1"/>
</dbReference>
<dbReference type="SUPFAM" id="SSF52374">
    <property type="entry name" value="Nucleotidylyl transferase"/>
    <property type="match status" value="1"/>
</dbReference>
<dbReference type="CDD" id="cd00805">
    <property type="entry name" value="TyrRS_core"/>
    <property type="match status" value="1"/>
</dbReference>
<evidence type="ECO:0000256" key="7">
    <source>
        <dbReference type="ARBA" id="ARBA00048248"/>
    </source>
</evidence>
<dbReference type="AlphaFoldDB" id="A0A5B8K6G2"/>
<feature type="binding site" evidence="8">
    <location>
        <position position="163"/>
    </location>
    <ligand>
        <name>L-tyrosine</name>
        <dbReference type="ChEBI" id="CHEBI:58315"/>
    </ligand>
</feature>
<evidence type="ECO:0000313" key="10">
    <source>
        <dbReference type="EMBL" id="QDY88635.1"/>
    </source>
</evidence>
<evidence type="ECO:0000256" key="3">
    <source>
        <dbReference type="ARBA" id="ARBA00022840"/>
    </source>
</evidence>
<dbReference type="Gene3D" id="3.10.290.10">
    <property type="entry name" value="RNA-binding S4 domain"/>
    <property type="match status" value="1"/>
</dbReference>
<dbReference type="PANTHER" id="PTHR11766:SF0">
    <property type="entry name" value="TYROSINE--TRNA LIGASE, MITOCHONDRIAL"/>
    <property type="match status" value="1"/>
</dbReference>
<dbReference type="InterPro" id="IPR024107">
    <property type="entry name" value="Tyr-tRNA-ligase_bac_1"/>
</dbReference>
<dbReference type="InterPro" id="IPR036986">
    <property type="entry name" value="S4_RNA-bd_sf"/>
</dbReference>
<dbReference type="GO" id="GO:0005524">
    <property type="term" value="F:ATP binding"/>
    <property type="evidence" value="ECO:0007669"/>
    <property type="project" value="UniProtKB-UniRule"/>
</dbReference>
<evidence type="ECO:0000256" key="2">
    <source>
        <dbReference type="ARBA" id="ARBA00022741"/>
    </source>
</evidence>
<comment type="subunit">
    <text evidence="8">Homodimer.</text>
</comment>
<gene>
    <name evidence="8" type="primary">tyrS</name>
    <name evidence="10" type="ORF">FOY43_03155</name>
</gene>